<proteinExistence type="predicted"/>
<protein>
    <recommendedName>
        <fullName evidence="3">Nucleotidyltransferase family protein</fullName>
    </recommendedName>
</protein>
<dbReference type="InterPro" id="IPR009267">
    <property type="entry name" value="NTP_transf_6"/>
</dbReference>
<dbReference type="Pfam" id="PF06042">
    <property type="entry name" value="NTP_transf_6"/>
    <property type="match status" value="1"/>
</dbReference>
<gene>
    <name evidence="1" type="ORF">J43TS3_02200</name>
</gene>
<name>A0A919X4M8_9BACI</name>
<dbReference type="EMBL" id="BORP01000001">
    <property type="protein sequence ID" value="GIO25609.1"/>
    <property type="molecule type" value="Genomic_DNA"/>
</dbReference>
<keyword evidence="2" id="KW-1185">Reference proteome</keyword>
<dbReference type="RefSeq" id="WP_212919146.1">
    <property type="nucleotide sequence ID" value="NZ_BORP01000001.1"/>
</dbReference>
<dbReference type="PANTHER" id="PTHR39166:SF1">
    <property type="entry name" value="BLL1166 PROTEIN"/>
    <property type="match status" value="1"/>
</dbReference>
<dbReference type="Proteomes" id="UP000676917">
    <property type="component" value="Unassembled WGS sequence"/>
</dbReference>
<comment type="caution">
    <text evidence="1">The sequence shown here is derived from an EMBL/GenBank/DDBJ whole genome shotgun (WGS) entry which is preliminary data.</text>
</comment>
<sequence>MLKSEQDILKVIQNDSEMMAIINAAQTMQLPDWWICAGFVRSKIWDVLHEFKEPTIIDDVDVVYFDPNNLEESIEKDYEQRLKKLMPSVPWSVKNEARMHHINNLEPYKSTVDAIAKFPETVTSLGVKRTEDGEILLVCPHGVTDVLSLTVRPTPFFKQSEDRMKIYHSRIHKKNWKSKWYKVTYFTE</sequence>
<dbReference type="PANTHER" id="PTHR39166">
    <property type="entry name" value="BLL1166 PROTEIN"/>
    <property type="match status" value="1"/>
</dbReference>
<evidence type="ECO:0008006" key="3">
    <source>
        <dbReference type="Google" id="ProtNLM"/>
    </source>
</evidence>
<evidence type="ECO:0000313" key="2">
    <source>
        <dbReference type="Proteomes" id="UP000676917"/>
    </source>
</evidence>
<reference evidence="1" key="1">
    <citation type="submission" date="2021-03" db="EMBL/GenBank/DDBJ databases">
        <title>Antimicrobial resistance genes in bacteria isolated from Japanese honey, and their potential for conferring macrolide and lincosamide resistance in the American foulbrood pathogen Paenibacillus larvae.</title>
        <authorList>
            <person name="Okamoto M."/>
            <person name="Kumagai M."/>
            <person name="Kanamori H."/>
            <person name="Takamatsu D."/>
        </authorList>
    </citation>
    <scope>NUCLEOTIDE SEQUENCE</scope>
    <source>
        <strain evidence="1">J43TS3</strain>
    </source>
</reference>
<dbReference type="AlphaFoldDB" id="A0A919X4M8"/>
<accession>A0A919X4M8</accession>
<organism evidence="1 2">
    <name type="scientific">Ornithinibacillus bavariensis</name>
    <dbReference type="NCBI Taxonomy" id="545502"/>
    <lineage>
        <taxon>Bacteria</taxon>
        <taxon>Bacillati</taxon>
        <taxon>Bacillota</taxon>
        <taxon>Bacilli</taxon>
        <taxon>Bacillales</taxon>
        <taxon>Bacillaceae</taxon>
        <taxon>Ornithinibacillus</taxon>
    </lineage>
</organism>
<evidence type="ECO:0000313" key="1">
    <source>
        <dbReference type="EMBL" id="GIO25609.1"/>
    </source>
</evidence>